<feature type="region of interest" description="Disordered" evidence="2">
    <location>
        <begin position="18"/>
        <end position="82"/>
    </location>
</feature>
<evidence type="ECO:0000256" key="1">
    <source>
        <dbReference type="SAM" id="Coils"/>
    </source>
</evidence>
<dbReference type="AlphaFoldDB" id="A0A7H9CLM7"/>
<organism evidence="3 4">
    <name type="scientific">Candidatus Campylobacter infans</name>
    <dbReference type="NCBI Taxonomy" id="2561898"/>
    <lineage>
        <taxon>Bacteria</taxon>
        <taxon>Pseudomonadati</taxon>
        <taxon>Campylobacterota</taxon>
        <taxon>Epsilonproteobacteria</taxon>
        <taxon>Campylobacterales</taxon>
        <taxon>Campylobacteraceae</taxon>
        <taxon>Campylobacter</taxon>
    </lineage>
</organism>
<feature type="region of interest" description="Disordered" evidence="2">
    <location>
        <begin position="211"/>
        <end position="245"/>
    </location>
</feature>
<evidence type="ECO:0000256" key="2">
    <source>
        <dbReference type="SAM" id="MobiDB-lite"/>
    </source>
</evidence>
<accession>A0A7H9CLM7</accession>
<feature type="compositionally biased region" description="Polar residues" evidence="2">
    <location>
        <begin position="41"/>
        <end position="60"/>
    </location>
</feature>
<feature type="coiled-coil region" evidence="1">
    <location>
        <begin position="95"/>
        <end position="136"/>
    </location>
</feature>
<evidence type="ECO:0000313" key="4">
    <source>
        <dbReference type="Proteomes" id="UP000509414"/>
    </source>
</evidence>
<feature type="compositionally biased region" description="Polar residues" evidence="2">
    <location>
        <begin position="69"/>
        <end position="82"/>
    </location>
</feature>
<sequence>MALNFMLDDLNAQMRKAQEAQLAKEQAQEEQKQAQIRARQTQNENTSFNASNKQNSNNAPDNKAKSDELQQNNTPAKKIDFTTNTLEQIRENNDIKQALENLDKQELLNSEKEKLNKQYLKELEELEKKYNLSSNIQNLNNVLDSKTKSDELIQEEVDFIQKVDSPAKKIDFTAHTLEQTRKNPNIKEALEILDKQELLSDEKEKLNEQHKQNLENLDKKYNKNADTKEKPEQSEQNTLKDEATQNTLDEKYLQELEALNNIHKARLEKIENERLEHEMKFQKAIDNLSNADSAADILTNLKNLDKALSLIVNSAFDERNERALQREEKLNVAFKNGEVKEVITSFVKELHNKEKETKKGYQIMQKSKEFYVDLSKANEIQEKSPANKDNFNKIQTLYSDLHKKGNEELLKYFKNNYPKTYKQAQETLNLEKDKTQEKSSSQGLTR</sequence>
<dbReference type="Proteomes" id="UP000509414">
    <property type="component" value="Chromosome"/>
</dbReference>
<gene>
    <name evidence="3" type="ORF">CINF_0632</name>
</gene>
<evidence type="ECO:0000313" key="3">
    <source>
        <dbReference type="EMBL" id="QLI05154.1"/>
    </source>
</evidence>
<reference evidence="3 4" key="1">
    <citation type="submission" date="2020-02" db="EMBL/GenBank/DDBJ databases">
        <title>Complete genome sequence of the novel Campylobacter species Candidatus Campylobacter infans.</title>
        <authorList>
            <person name="Duim B."/>
            <person name="Zomer A."/>
            <person name="van der Graaf L."/>
            <person name="Wagenaar J."/>
        </authorList>
    </citation>
    <scope>NUCLEOTIDE SEQUENCE [LARGE SCALE GENOMIC DNA]</scope>
    <source>
        <strain evidence="3 4">19S00001</strain>
    </source>
</reference>
<protein>
    <submittedName>
        <fullName evidence="3">Uncharacterized protein</fullName>
    </submittedName>
</protein>
<name>A0A7H9CLM7_9BACT</name>
<dbReference type="EMBL" id="CP049075">
    <property type="protein sequence ID" value="QLI05154.1"/>
    <property type="molecule type" value="Genomic_DNA"/>
</dbReference>
<dbReference type="KEGG" id="cinf:CINF_0632"/>
<feature type="coiled-coil region" evidence="1">
    <location>
        <begin position="253"/>
        <end position="287"/>
    </location>
</feature>
<keyword evidence="4" id="KW-1185">Reference proteome</keyword>
<feature type="region of interest" description="Disordered" evidence="2">
    <location>
        <begin position="426"/>
        <end position="446"/>
    </location>
</feature>
<dbReference type="RefSeq" id="WP_179975721.1">
    <property type="nucleotide sequence ID" value="NZ_CP049075.1"/>
</dbReference>
<keyword evidence="1" id="KW-0175">Coiled coil</keyword>
<proteinExistence type="predicted"/>